<evidence type="ECO:0000313" key="3">
    <source>
        <dbReference type="Proteomes" id="UP001293718"/>
    </source>
</evidence>
<dbReference type="InterPro" id="IPR014914">
    <property type="entry name" value="RES_dom"/>
</dbReference>
<proteinExistence type="predicted"/>
<dbReference type="EMBL" id="JAXOJX010000003">
    <property type="protein sequence ID" value="MDZ5455779.1"/>
    <property type="molecule type" value="Genomic_DNA"/>
</dbReference>
<gene>
    <name evidence="2" type="ORF">SM757_04255</name>
</gene>
<protein>
    <submittedName>
        <fullName evidence="2">RES family NAD+ phosphorylase</fullName>
    </submittedName>
</protein>
<dbReference type="RefSeq" id="WP_322464460.1">
    <property type="nucleotide sequence ID" value="NZ_JAXOJX010000003.1"/>
</dbReference>
<feature type="domain" description="RES" evidence="1">
    <location>
        <begin position="34"/>
        <end position="182"/>
    </location>
</feature>
<accession>A0ABU5I9K1</accession>
<dbReference type="SMART" id="SM00953">
    <property type="entry name" value="RES"/>
    <property type="match status" value="1"/>
</dbReference>
<dbReference type="Pfam" id="PF08808">
    <property type="entry name" value="RES"/>
    <property type="match status" value="1"/>
</dbReference>
<evidence type="ECO:0000259" key="1">
    <source>
        <dbReference type="SMART" id="SM00953"/>
    </source>
</evidence>
<sequence length="211" mass="23223">MDELIAAIQGTPHLAQVSINGWWRVHPDRYAGDAFNPSADSNARFSPLKRADTTVLPVMYAADKVEGALMETVFHEAPCPSAGAQLQRAEIEAKSLVLSQLNCSASLSLIDFSSTGLRRVGLVKSQVIDTNAVHYPATRALAQHLYEREPQAQGLLWMSRLFDQSRAVMLFEDRIPAQSISVTAPPRSVLDADVEETIMDLVDQLGMRYLS</sequence>
<reference evidence="2 3" key="1">
    <citation type="submission" date="2023-11" db="EMBL/GenBank/DDBJ databases">
        <title>Draft genome of Azohydromonas lata strain H1 (DSM1123), a polyhydroxyalkanoate producer.</title>
        <authorList>
            <person name="Traversa D."/>
            <person name="D'Addabbo P."/>
            <person name="Pazzani C."/>
            <person name="Manzari C."/>
            <person name="Chiara M."/>
            <person name="Scrascia M."/>
        </authorList>
    </citation>
    <scope>NUCLEOTIDE SEQUENCE [LARGE SCALE GENOMIC DNA]</scope>
    <source>
        <strain evidence="2 3">H1</strain>
    </source>
</reference>
<name>A0ABU5I9K1_9BURK</name>
<keyword evidence="3" id="KW-1185">Reference proteome</keyword>
<dbReference type="Proteomes" id="UP001293718">
    <property type="component" value="Unassembled WGS sequence"/>
</dbReference>
<comment type="caution">
    <text evidence="2">The sequence shown here is derived from an EMBL/GenBank/DDBJ whole genome shotgun (WGS) entry which is preliminary data.</text>
</comment>
<organism evidence="2 3">
    <name type="scientific">Azohydromonas lata</name>
    <dbReference type="NCBI Taxonomy" id="45677"/>
    <lineage>
        <taxon>Bacteria</taxon>
        <taxon>Pseudomonadati</taxon>
        <taxon>Pseudomonadota</taxon>
        <taxon>Betaproteobacteria</taxon>
        <taxon>Burkholderiales</taxon>
        <taxon>Sphaerotilaceae</taxon>
        <taxon>Azohydromonas</taxon>
    </lineage>
</organism>
<evidence type="ECO:0000313" key="2">
    <source>
        <dbReference type="EMBL" id="MDZ5455779.1"/>
    </source>
</evidence>